<name>A0A6S7HA33_PARCT</name>
<dbReference type="OrthoDB" id="342900at2759"/>
<dbReference type="InterPro" id="IPR029240">
    <property type="entry name" value="MMS19_N"/>
</dbReference>
<protein>
    <recommendedName>
        <fullName evidence="1">MMS19 nucleotide excision repair protein</fullName>
    </recommendedName>
</protein>
<keyword evidence="1" id="KW-0206">Cytoskeleton</keyword>
<dbReference type="Pfam" id="PF14500">
    <property type="entry name" value="MMS19_N"/>
    <property type="match status" value="2"/>
</dbReference>
<dbReference type="InterPro" id="IPR039920">
    <property type="entry name" value="MMS19"/>
</dbReference>
<keyword evidence="4" id="KW-1185">Reference proteome</keyword>
<dbReference type="GO" id="GO:0005634">
    <property type="term" value="C:nucleus"/>
    <property type="evidence" value="ECO:0007669"/>
    <property type="project" value="UniProtKB-SubCell"/>
</dbReference>
<keyword evidence="1" id="KW-0539">Nucleus</keyword>
<evidence type="ECO:0000256" key="1">
    <source>
        <dbReference type="RuleBase" id="RU367072"/>
    </source>
</evidence>
<evidence type="ECO:0000313" key="4">
    <source>
        <dbReference type="Proteomes" id="UP001152795"/>
    </source>
</evidence>
<proteinExistence type="inferred from homology"/>
<dbReference type="GO" id="GO:0016226">
    <property type="term" value="P:iron-sulfur cluster assembly"/>
    <property type="evidence" value="ECO:0007669"/>
    <property type="project" value="UniProtKB-UniRule"/>
</dbReference>
<dbReference type="GO" id="GO:0006281">
    <property type="term" value="P:DNA repair"/>
    <property type="evidence" value="ECO:0007669"/>
    <property type="project" value="UniProtKB-UniRule"/>
</dbReference>
<comment type="caution">
    <text evidence="3">The sequence shown here is derived from an EMBL/GenBank/DDBJ whole genome shotgun (WGS) entry which is preliminary data.</text>
</comment>
<gene>
    <name evidence="3" type="ORF">PACLA_8A055392</name>
</gene>
<feature type="domain" description="MMS19 N-terminal" evidence="2">
    <location>
        <begin position="114"/>
        <end position="189"/>
    </location>
</feature>
<comment type="similarity">
    <text evidence="1">Belongs to the MET18/MMS19 family.</text>
</comment>
<comment type="function">
    <text evidence="1">Key component of the cytosolic iron-sulfur protein assembly (CIA) complex, a multiprotein complex that mediates the incorporation of iron-sulfur cluster into apoproteins specifically involved in DNA metabolism and genomic integrity. In the CIA complex, MMS19 acts as an adapter between early-acting CIA components and a subset of cellular target iron-sulfur proteins.</text>
</comment>
<comment type="subcellular location">
    <subcellularLocation>
        <location evidence="1">Cytoplasm</location>
        <location evidence="1">Cytoskeleton</location>
        <location evidence="1">Spindle</location>
    </subcellularLocation>
    <subcellularLocation>
        <location evidence="1">Nucleus</location>
    </subcellularLocation>
</comment>
<dbReference type="GO" id="GO:0051604">
    <property type="term" value="P:protein maturation"/>
    <property type="evidence" value="ECO:0007669"/>
    <property type="project" value="UniProtKB-UniRule"/>
</dbReference>
<dbReference type="PANTHER" id="PTHR12891:SF0">
    <property type="entry name" value="MMS19 NUCLEOTIDE EXCISION REPAIR PROTEIN HOMOLOG"/>
    <property type="match status" value="1"/>
</dbReference>
<keyword evidence="1" id="KW-0227">DNA damage</keyword>
<dbReference type="GO" id="GO:0005819">
    <property type="term" value="C:spindle"/>
    <property type="evidence" value="ECO:0007669"/>
    <property type="project" value="UniProtKB-SubCell"/>
</dbReference>
<evidence type="ECO:0000313" key="3">
    <source>
        <dbReference type="EMBL" id="CAB4002655.1"/>
    </source>
</evidence>
<organism evidence="3 4">
    <name type="scientific">Paramuricea clavata</name>
    <name type="common">Red gorgonian</name>
    <name type="synonym">Violescent sea-whip</name>
    <dbReference type="NCBI Taxonomy" id="317549"/>
    <lineage>
        <taxon>Eukaryota</taxon>
        <taxon>Metazoa</taxon>
        <taxon>Cnidaria</taxon>
        <taxon>Anthozoa</taxon>
        <taxon>Octocorallia</taxon>
        <taxon>Malacalcyonacea</taxon>
        <taxon>Plexauridae</taxon>
        <taxon>Paramuricea</taxon>
    </lineage>
</organism>
<dbReference type="EMBL" id="CACRXK020004411">
    <property type="protein sequence ID" value="CAB4002655.1"/>
    <property type="molecule type" value="Genomic_DNA"/>
</dbReference>
<dbReference type="Proteomes" id="UP001152795">
    <property type="component" value="Unassembled WGS sequence"/>
</dbReference>
<dbReference type="PANTHER" id="PTHR12891">
    <property type="entry name" value="DNA REPAIR/TRANSCRIPTION PROTEIN MET18/MMS19"/>
    <property type="match status" value="1"/>
</dbReference>
<accession>A0A6S7HA33</accession>
<feature type="domain" description="MMS19 N-terminal" evidence="2">
    <location>
        <begin position="37"/>
        <end position="76"/>
    </location>
</feature>
<reference evidence="3" key="1">
    <citation type="submission" date="2020-04" db="EMBL/GenBank/DDBJ databases">
        <authorList>
            <person name="Alioto T."/>
            <person name="Alioto T."/>
            <person name="Gomez Garrido J."/>
        </authorList>
    </citation>
    <scope>NUCLEOTIDE SEQUENCE</scope>
    <source>
        <strain evidence="3">A484AB</strain>
    </source>
</reference>
<comment type="subunit">
    <text evidence="1">Component of the CIA complex.</text>
</comment>
<sequence>MADDLVENYMKVQSESEQIQTINSINKGKPYLTNPDANKEVTILVEFFCDRLKDHFSIIPHVVSGLLALVTGIAARLLALVTHTCKQYSKKFMSRYIHLEDKKYHYLRLVFCALFAEDLFEVTSCYFPIDFTPPSNDPNAITREQLIIALRKCLAATSIFAPFCLPLLIEKLSSDVVYAKKDALLTLAA</sequence>
<keyword evidence="1" id="KW-0963">Cytoplasm</keyword>
<feature type="non-terminal residue" evidence="3">
    <location>
        <position position="1"/>
    </location>
</feature>
<evidence type="ECO:0000259" key="2">
    <source>
        <dbReference type="Pfam" id="PF14500"/>
    </source>
</evidence>
<dbReference type="GO" id="GO:0097361">
    <property type="term" value="C:cytosolic [4Fe-4S] assembly targeting complex"/>
    <property type="evidence" value="ECO:0007669"/>
    <property type="project" value="UniProtKB-UniRule"/>
</dbReference>
<dbReference type="AlphaFoldDB" id="A0A6S7HA33"/>
<keyword evidence="1" id="KW-0234">DNA repair</keyword>